<feature type="domain" description="DUF4097" evidence="2">
    <location>
        <begin position="146"/>
        <end position="253"/>
    </location>
</feature>
<dbReference type="EMBL" id="QHKM01000005">
    <property type="protein sequence ID" value="RAK65181.1"/>
    <property type="molecule type" value="Genomic_DNA"/>
</dbReference>
<gene>
    <name evidence="3" type="ORF">DLM85_16720</name>
</gene>
<feature type="chain" id="PRO_5016416844" description="DUF4097 domain-containing protein" evidence="1">
    <location>
        <begin position="36"/>
        <end position="286"/>
    </location>
</feature>
<comment type="caution">
    <text evidence="3">The sequence shown here is derived from an EMBL/GenBank/DDBJ whole genome shotgun (WGS) entry which is preliminary data.</text>
</comment>
<sequence>MKRSAPLPFLIRYAGRRSVLILLLALLGAAGAARAQSKNAGNEQLAVALSAPGKPGVLHVKLIGGSISVTGYNGKDVLIEAEGGARRPPRGPAPEGLRRVDTGSNLDLTAEEKDNHVYVKVPPGNRTVNLTIKVPQRFSLRIGTVQDGDITVSNVDGELEINNVNGGIALTQVAGSAVANTVNGPITASFREVTAGAPMAFSTVNGKVDLSLPAKTKASLKLKSDFGEVYSDFELVTEQKQAKTARNANGLYRLNVDEWTHSKLNGGGAEILLKSLQGDIYIRRAK</sequence>
<evidence type="ECO:0000259" key="2">
    <source>
        <dbReference type="Pfam" id="PF13349"/>
    </source>
</evidence>
<accession>A0A328BFB0</accession>
<evidence type="ECO:0000256" key="1">
    <source>
        <dbReference type="SAM" id="SignalP"/>
    </source>
</evidence>
<dbReference type="OrthoDB" id="787698at2"/>
<dbReference type="AlphaFoldDB" id="A0A328BFB0"/>
<dbReference type="Proteomes" id="UP000248553">
    <property type="component" value="Unassembled WGS sequence"/>
</dbReference>
<dbReference type="Pfam" id="PF13349">
    <property type="entry name" value="DUF4097"/>
    <property type="match status" value="1"/>
</dbReference>
<dbReference type="RefSeq" id="WP_111479266.1">
    <property type="nucleotide sequence ID" value="NZ_QHKM01000005.1"/>
</dbReference>
<organism evidence="3 4">
    <name type="scientific">Hymenobacter edaphi</name>
    <dbReference type="NCBI Taxonomy" id="2211146"/>
    <lineage>
        <taxon>Bacteria</taxon>
        <taxon>Pseudomonadati</taxon>
        <taxon>Bacteroidota</taxon>
        <taxon>Cytophagia</taxon>
        <taxon>Cytophagales</taxon>
        <taxon>Hymenobacteraceae</taxon>
        <taxon>Hymenobacter</taxon>
    </lineage>
</organism>
<proteinExistence type="predicted"/>
<reference evidence="4" key="1">
    <citation type="submission" date="2018-05" db="EMBL/GenBank/DDBJ databases">
        <authorList>
            <person name="Nie L."/>
        </authorList>
    </citation>
    <scope>NUCLEOTIDE SEQUENCE [LARGE SCALE GENOMIC DNA]</scope>
    <source>
        <strain evidence="4">NL</strain>
    </source>
</reference>
<keyword evidence="4" id="KW-1185">Reference proteome</keyword>
<evidence type="ECO:0000313" key="4">
    <source>
        <dbReference type="Proteomes" id="UP000248553"/>
    </source>
</evidence>
<keyword evidence="1" id="KW-0732">Signal</keyword>
<dbReference type="InterPro" id="IPR025164">
    <property type="entry name" value="Toastrack_DUF4097"/>
</dbReference>
<protein>
    <recommendedName>
        <fullName evidence="2">DUF4097 domain-containing protein</fullName>
    </recommendedName>
</protein>
<name>A0A328BFB0_9BACT</name>
<evidence type="ECO:0000313" key="3">
    <source>
        <dbReference type="EMBL" id="RAK65181.1"/>
    </source>
</evidence>
<feature type="signal peptide" evidence="1">
    <location>
        <begin position="1"/>
        <end position="35"/>
    </location>
</feature>